<accession>A0A2W7N9X3</accession>
<evidence type="ECO:0000313" key="3">
    <source>
        <dbReference type="Proteomes" id="UP000249239"/>
    </source>
</evidence>
<evidence type="ECO:0000256" key="1">
    <source>
        <dbReference type="SAM" id="Phobius"/>
    </source>
</evidence>
<protein>
    <submittedName>
        <fullName evidence="2">Uncharacterized protein</fullName>
    </submittedName>
</protein>
<dbReference type="Proteomes" id="UP000249239">
    <property type="component" value="Unassembled WGS sequence"/>
</dbReference>
<proteinExistence type="predicted"/>
<dbReference type="AlphaFoldDB" id="A0A2W7N9X3"/>
<comment type="caution">
    <text evidence="2">The sequence shown here is derived from an EMBL/GenBank/DDBJ whole genome shotgun (WGS) entry which is preliminary data.</text>
</comment>
<keyword evidence="1" id="KW-1133">Transmembrane helix</keyword>
<gene>
    <name evidence="2" type="ORF">LX69_01540</name>
</gene>
<feature type="transmembrane region" description="Helical" evidence="1">
    <location>
        <begin position="103"/>
        <end position="123"/>
    </location>
</feature>
<name>A0A2W7N9X3_9BACT</name>
<evidence type="ECO:0000313" key="2">
    <source>
        <dbReference type="EMBL" id="PZX17225.1"/>
    </source>
</evidence>
<sequence length="127" mass="14592">MFSMNGIFSNGFASLFMKLIFVIIIAYLVMMVINFLRDKFINKEPMFQKNDIGELLQILYKVFIFSGLGFMVGNIVQFFFTQRPQYAGNIGASMIVNNNWDDLKIGIILIFIAIGFNAARIILDKRK</sequence>
<keyword evidence="1" id="KW-0472">Membrane</keyword>
<organism evidence="2 3">
    <name type="scientific">Breznakibacter xylanolyticus</name>
    <dbReference type="NCBI Taxonomy" id="990"/>
    <lineage>
        <taxon>Bacteria</taxon>
        <taxon>Pseudomonadati</taxon>
        <taxon>Bacteroidota</taxon>
        <taxon>Bacteroidia</taxon>
        <taxon>Marinilabiliales</taxon>
        <taxon>Marinilabiliaceae</taxon>
        <taxon>Breznakibacter</taxon>
    </lineage>
</organism>
<dbReference type="EMBL" id="QKZK01000010">
    <property type="protein sequence ID" value="PZX17225.1"/>
    <property type="molecule type" value="Genomic_DNA"/>
</dbReference>
<keyword evidence="1" id="KW-0812">Transmembrane</keyword>
<reference evidence="2 3" key="1">
    <citation type="submission" date="2018-06" db="EMBL/GenBank/DDBJ databases">
        <title>Genomic Encyclopedia of Archaeal and Bacterial Type Strains, Phase II (KMG-II): from individual species to whole genera.</title>
        <authorList>
            <person name="Goeker M."/>
        </authorList>
    </citation>
    <scope>NUCLEOTIDE SEQUENCE [LARGE SCALE GENOMIC DNA]</scope>
    <source>
        <strain evidence="2 3">DSM 6779</strain>
    </source>
</reference>
<feature type="transmembrane region" description="Helical" evidence="1">
    <location>
        <begin position="12"/>
        <end position="37"/>
    </location>
</feature>
<keyword evidence="3" id="KW-1185">Reference proteome</keyword>
<feature type="transmembrane region" description="Helical" evidence="1">
    <location>
        <begin position="58"/>
        <end position="80"/>
    </location>
</feature>